<accession>A0A6J7WWG7</accession>
<protein>
    <recommendedName>
        <fullName evidence="2">Major tropism determinant N-terminal domain-containing protein</fullName>
    </recommendedName>
</protein>
<dbReference type="EMBL" id="LR798301">
    <property type="protein sequence ID" value="CAB5222356.1"/>
    <property type="molecule type" value="Genomic_DNA"/>
</dbReference>
<sequence>MAQKFTVPITVKQLTSVSSDAVTVYVDQDTYARLKLEAGGRLVWGDGSTAGDVNLYRDSANVLKTDDTFKAPILYVDNIEIDPTGATTDQVLKFNGTKFIPGVASTVAALDDLTDVTAPAPATGDVLTYNGSAWVSQESSGGTSNIDGGDPSLPIIYEAELTNAITATYDGGLLV</sequence>
<gene>
    <name evidence="1" type="ORF">UFOVP361_156</name>
</gene>
<name>A0A6J7WWG7_9CAUD</name>
<organism evidence="1">
    <name type="scientific">uncultured Caudovirales phage</name>
    <dbReference type="NCBI Taxonomy" id="2100421"/>
    <lineage>
        <taxon>Viruses</taxon>
        <taxon>Duplodnaviria</taxon>
        <taxon>Heunggongvirae</taxon>
        <taxon>Uroviricota</taxon>
        <taxon>Caudoviricetes</taxon>
        <taxon>Peduoviridae</taxon>
        <taxon>Maltschvirus</taxon>
        <taxon>Maltschvirus maltsch</taxon>
    </lineage>
</organism>
<evidence type="ECO:0008006" key="2">
    <source>
        <dbReference type="Google" id="ProtNLM"/>
    </source>
</evidence>
<evidence type="ECO:0000313" key="1">
    <source>
        <dbReference type="EMBL" id="CAB5222356.1"/>
    </source>
</evidence>
<reference evidence="1" key="1">
    <citation type="submission" date="2020-05" db="EMBL/GenBank/DDBJ databases">
        <authorList>
            <person name="Chiriac C."/>
            <person name="Salcher M."/>
            <person name="Ghai R."/>
            <person name="Kavagutti S V."/>
        </authorList>
    </citation>
    <scope>NUCLEOTIDE SEQUENCE</scope>
</reference>
<proteinExistence type="predicted"/>